<gene>
    <name evidence="1" type="ORF">Amon02_000574200</name>
</gene>
<comment type="caution">
    <text evidence="1">The sequence shown here is derived from an EMBL/GenBank/DDBJ whole genome shotgun (WGS) entry which is preliminary data.</text>
</comment>
<sequence>MGMVKTELFDAGLDPVEGNLVTLVYNTYDGKVMTVYDTPTSSSSSSSSTSVSLASSAASPLVTQYNNTLARDWAAVVLIESILDDAKLYILPGDNAALTTVWDSYQNYLTSINYHPGYMFLLDDTQKATLNAYYNTMYNLFDTDFFNHIRTLFDVKYSEIDSFTIPQTQPSGYPTAFNDSMISPYYSLALASVVYADMSISFETKYKAVLNTNNNTNLMRSAFDAYTSFHNQQFDENPVSIWSVFDEFISELPWEPH</sequence>
<evidence type="ECO:0000313" key="2">
    <source>
        <dbReference type="Proteomes" id="UP001165064"/>
    </source>
</evidence>
<evidence type="ECO:0000313" key="1">
    <source>
        <dbReference type="EMBL" id="GME82775.1"/>
    </source>
</evidence>
<proteinExistence type="predicted"/>
<accession>A0ACB5T7M0</accession>
<dbReference type="EMBL" id="BSXS01004318">
    <property type="protein sequence ID" value="GME82775.1"/>
    <property type="molecule type" value="Genomic_DNA"/>
</dbReference>
<reference evidence="1" key="1">
    <citation type="submission" date="2023-04" db="EMBL/GenBank/DDBJ databases">
        <title>Ambrosiozyma monospora NBRC 10751.</title>
        <authorList>
            <person name="Ichikawa N."/>
            <person name="Sato H."/>
            <person name="Tonouchi N."/>
        </authorList>
    </citation>
    <scope>NUCLEOTIDE SEQUENCE</scope>
    <source>
        <strain evidence="1">NBRC 10751</strain>
    </source>
</reference>
<organism evidence="1 2">
    <name type="scientific">Ambrosiozyma monospora</name>
    <name type="common">Yeast</name>
    <name type="synonym">Endomycopsis monosporus</name>
    <dbReference type="NCBI Taxonomy" id="43982"/>
    <lineage>
        <taxon>Eukaryota</taxon>
        <taxon>Fungi</taxon>
        <taxon>Dikarya</taxon>
        <taxon>Ascomycota</taxon>
        <taxon>Saccharomycotina</taxon>
        <taxon>Pichiomycetes</taxon>
        <taxon>Pichiales</taxon>
        <taxon>Pichiaceae</taxon>
        <taxon>Ambrosiozyma</taxon>
    </lineage>
</organism>
<name>A0ACB5T7M0_AMBMO</name>
<dbReference type="Proteomes" id="UP001165064">
    <property type="component" value="Unassembled WGS sequence"/>
</dbReference>
<protein>
    <submittedName>
        <fullName evidence="1">Unnamed protein product</fullName>
    </submittedName>
</protein>
<keyword evidence="2" id="KW-1185">Reference proteome</keyword>